<dbReference type="PANTHER" id="PTHR30461">
    <property type="entry name" value="DNA-INVERTASE FROM LAMBDOID PROPHAGE"/>
    <property type="match status" value="1"/>
</dbReference>
<dbReference type="InterPro" id="IPR006119">
    <property type="entry name" value="Resolv_N"/>
</dbReference>
<sequence>MIARQVEYIYSRVSTTKQDSMMQVIELKQMYPDADVWQETGSAYRGKLKKLDELLDVMKRGDKLIIYSIDRLGRRVGALCNLFEKLIERGIILISRREGIDLSTATGKMIAHIFSAIAQVESEIRSDRVRSGMKQKQKEWTDAGNKGSKFGHKKGYTPSHSKIKGTKSHTRKELIEGFPQQVIDMHLAGMSIRKITDIMGHRTETRVSISTVHKYIVQYREEGLIPTPTVTPYDESIYTPNPKKPRIGDCKRKRKKEKKT</sequence>
<dbReference type="SMART" id="SM00857">
    <property type="entry name" value="Resolvase"/>
    <property type="match status" value="1"/>
</dbReference>
<evidence type="ECO:0000256" key="3">
    <source>
        <dbReference type="ARBA" id="ARBA00023172"/>
    </source>
</evidence>
<accession>X0Z2Y4</accession>
<dbReference type="Pfam" id="PF00239">
    <property type="entry name" value="Resolvase"/>
    <property type="match status" value="1"/>
</dbReference>
<feature type="region of interest" description="Disordered" evidence="4">
    <location>
        <begin position="236"/>
        <end position="260"/>
    </location>
</feature>
<gene>
    <name evidence="6" type="ORF">S01H4_11387</name>
</gene>
<dbReference type="GO" id="GO:0003677">
    <property type="term" value="F:DNA binding"/>
    <property type="evidence" value="ECO:0007669"/>
    <property type="project" value="UniProtKB-KW"/>
</dbReference>
<dbReference type="Gene3D" id="3.40.50.1390">
    <property type="entry name" value="Resolvase, N-terminal catalytic domain"/>
    <property type="match status" value="1"/>
</dbReference>
<keyword evidence="2" id="KW-0238">DNA-binding</keyword>
<dbReference type="SUPFAM" id="SSF53041">
    <property type="entry name" value="Resolvase-like"/>
    <property type="match status" value="1"/>
</dbReference>
<feature type="compositionally biased region" description="Basic residues" evidence="4">
    <location>
        <begin position="149"/>
        <end position="170"/>
    </location>
</feature>
<feature type="compositionally biased region" description="Basic and acidic residues" evidence="4">
    <location>
        <begin position="129"/>
        <end position="141"/>
    </location>
</feature>
<proteinExistence type="predicted"/>
<evidence type="ECO:0000256" key="4">
    <source>
        <dbReference type="SAM" id="MobiDB-lite"/>
    </source>
</evidence>
<dbReference type="AlphaFoldDB" id="X0Z2Y4"/>
<reference evidence="6" key="1">
    <citation type="journal article" date="2014" name="Front. Microbiol.">
        <title>High frequency of phylogenetically diverse reductive dehalogenase-homologous genes in deep subseafloor sedimentary metagenomes.</title>
        <authorList>
            <person name="Kawai M."/>
            <person name="Futagami T."/>
            <person name="Toyoda A."/>
            <person name="Takaki Y."/>
            <person name="Nishi S."/>
            <person name="Hori S."/>
            <person name="Arai W."/>
            <person name="Tsubouchi T."/>
            <person name="Morono Y."/>
            <person name="Uchiyama I."/>
            <person name="Ito T."/>
            <person name="Fujiyama A."/>
            <person name="Inagaki F."/>
            <person name="Takami H."/>
        </authorList>
    </citation>
    <scope>NUCLEOTIDE SEQUENCE</scope>
    <source>
        <strain evidence="6">Expedition CK06-06</strain>
    </source>
</reference>
<evidence type="ECO:0000256" key="2">
    <source>
        <dbReference type="ARBA" id="ARBA00023125"/>
    </source>
</evidence>
<keyword evidence="1" id="KW-0229">DNA integration</keyword>
<feature type="compositionally biased region" description="Basic residues" evidence="4">
    <location>
        <begin position="251"/>
        <end position="260"/>
    </location>
</feature>
<dbReference type="InterPro" id="IPR006118">
    <property type="entry name" value="Recombinase_CS"/>
</dbReference>
<evidence type="ECO:0000313" key="6">
    <source>
        <dbReference type="EMBL" id="GAG54818.1"/>
    </source>
</evidence>
<comment type="caution">
    <text evidence="6">The sequence shown here is derived from an EMBL/GenBank/DDBJ whole genome shotgun (WGS) entry which is preliminary data.</text>
</comment>
<dbReference type="InterPro" id="IPR036162">
    <property type="entry name" value="Resolvase-like_N_sf"/>
</dbReference>
<dbReference type="PROSITE" id="PS00398">
    <property type="entry name" value="RECOMBINASES_2"/>
    <property type="match status" value="1"/>
</dbReference>
<evidence type="ECO:0000256" key="1">
    <source>
        <dbReference type="ARBA" id="ARBA00022908"/>
    </source>
</evidence>
<feature type="region of interest" description="Disordered" evidence="4">
    <location>
        <begin position="129"/>
        <end position="171"/>
    </location>
</feature>
<feature type="domain" description="Resolvase/invertase-type recombinase catalytic" evidence="5">
    <location>
        <begin position="6"/>
        <end position="140"/>
    </location>
</feature>
<dbReference type="InterPro" id="IPR050639">
    <property type="entry name" value="SSR_resolvase"/>
</dbReference>
<dbReference type="EMBL" id="BART01004586">
    <property type="protein sequence ID" value="GAG54818.1"/>
    <property type="molecule type" value="Genomic_DNA"/>
</dbReference>
<dbReference type="PROSITE" id="PS51736">
    <property type="entry name" value="RECOMBINASES_3"/>
    <property type="match status" value="1"/>
</dbReference>
<dbReference type="CDD" id="cd03768">
    <property type="entry name" value="SR_ResInv"/>
    <property type="match status" value="1"/>
</dbReference>
<keyword evidence="3" id="KW-0233">DNA recombination</keyword>
<protein>
    <recommendedName>
        <fullName evidence="5">Resolvase/invertase-type recombinase catalytic domain-containing protein</fullName>
    </recommendedName>
</protein>
<evidence type="ECO:0000259" key="5">
    <source>
        <dbReference type="PROSITE" id="PS51736"/>
    </source>
</evidence>
<dbReference type="GO" id="GO:0015074">
    <property type="term" value="P:DNA integration"/>
    <property type="evidence" value="ECO:0007669"/>
    <property type="project" value="UniProtKB-KW"/>
</dbReference>
<organism evidence="6">
    <name type="scientific">marine sediment metagenome</name>
    <dbReference type="NCBI Taxonomy" id="412755"/>
    <lineage>
        <taxon>unclassified sequences</taxon>
        <taxon>metagenomes</taxon>
        <taxon>ecological metagenomes</taxon>
    </lineage>
</organism>
<dbReference type="GO" id="GO:0000150">
    <property type="term" value="F:DNA strand exchange activity"/>
    <property type="evidence" value="ECO:0007669"/>
    <property type="project" value="InterPro"/>
</dbReference>
<name>X0Z2Y4_9ZZZZ</name>
<dbReference type="PANTHER" id="PTHR30461:SF26">
    <property type="entry name" value="RESOLVASE HOMOLOG YNEB"/>
    <property type="match status" value="1"/>
</dbReference>